<comment type="caution">
    <text evidence="3">The sequence shown here is derived from an EMBL/GenBank/DDBJ whole genome shotgun (WGS) entry which is preliminary data.</text>
</comment>
<keyword evidence="4" id="KW-1185">Reference proteome</keyword>
<dbReference type="PANTHER" id="PTHR34239">
    <property type="entry name" value="APPLE DOMAIN-CONTAINING PROTEIN"/>
    <property type="match status" value="1"/>
</dbReference>
<evidence type="ECO:0000256" key="2">
    <source>
        <dbReference type="SAM" id="MobiDB-lite"/>
    </source>
</evidence>
<feature type="region of interest" description="Disordered" evidence="2">
    <location>
        <begin position="80"/>
        <end position="111"/>
    </location>
</feature>
<accession>A0AAD9PX40</accession>
<dbReference type="Gene3D" id="1.10.150.130">
    <property type="match status" value="1"/>
</dbReference>
<feature type="compositionally biased region" description="Polar residues" evidence="2">
    <location>
        <begin position="571"/>
        <end position="583"/>
    </location>
</feature>
<keyword evidence="1" id="KW-0238">DNA-binding</keyword>
<name>A0AAD9PX40_ACRCE</name>
<proteinExistence type="predicted"/>
<dbReference type="Proteomes" id="UP001249851">
    <property type="component" value="Unassembled WGS sequence"/>
</dbReference>
<evidence type="ECO:0000313" key="3">
    <source>
        <dbReference type="EMBL" id="KAK2550695.1"/>
    </source>
</evidence>
<dbReference type="PANTHER" id="PTHR34239:SF2">
    <property type="entry name" value="TRANSPOSABLE ELEMENT P TRANSPOSASE_THAP9 CONSERVED DOMAIN-CONTAINING PROTEIN"/>
    <property type="match status" value="1"/>
</dbReference>
<dbReference type="EMBL" id="JARQWQ010000107">
    <property type="protein sequence ID" value="KAK2550695.1"/>
    <property type="molecule type" value="Genomic_DNA"/>
</dbReference>
<dbReference type="InterPro" id="IPR010998">
    <property type="entry name" value="Integrase_recombinase_N"/>
</dbReference>
<sequence length="676" mass="75063">MTDSSLQKVGNGAAPNNGESAIVAAISSMSELLVSSITSMKSTMAESLGQMKDTIDQLVIEEGPSEENDEQLQIAAKTDELPTEQSDKNQQSGSAEPNNGAKKPTSGESTEQSINILINQDSVSQRDACGKIELLSGIANDLKLDQKKAPAVNEQIAKIVQGLLREKLTEEVLTATQNRYSPPENCECLTSTKVNHLIWDKLKSDTRSADIKLQRVQSNLVKGLVPIVSVIEKLVKARDKIPKDALDVPELIRAATDAIALVGAANFELNMRRRDNIKPELNEDYKHLCSSSVPFTEFLFGNDADLSKQLKDLAEATKVSKKLNLKVDGHKSNGYRGYKHAKSKGFGYKYSSRETSPIEEKAKSVSLSFVRRLYKNRGFSERATNIVLQSWRQSSQKQYDAHIRKWLLFCTKRQADPICPTISVAVDFLTSLYDEGLSYSSINSARCALSAILESPASAYPTFGEHPDVKRFMKGIFQSRPPLPCYCKTWDVNLVLQYIGSMGNSQELSLKDLTLKLVMLVALTTAQRGQSLQLLDTQNMVQEETAYTFMLNSNLKQSKPGNPTAPGASHVGNNSNAESTAVSNEVEMRGLAEVTERTNVPLDSTQSQSFLELDLPSYPDIENLTDDDLKKGEVRIKLLQGTWDHCHKFKFPSKGIRGKQRKLNHTWLVNNKWLYY</sequence>
<organism evidence="3 4">
    <name type="scientific">Acropora cervicornis</name>
    <name type="common">Staghorn coral</name>
    <dbReference type="NCBI Taxonomy" id="6130"/>
    <lineage>
        <taxon>Eukaryota</taxon>
        <taxon>Metazoa</taxon>
        <taxon>Cnidaria</taxon>
        <taxon>Anthozoa</taxon>
        <taxon>Hexacorallia</taxon>
        <taxon>Scleractinia</taxon>
        <taxon>Astrocoeniina</taxon>
        <taxon>Acroporidae</taxon>
        <taxon>Acropora</taxon>
    </lineage>
</organism>
<dbReference type="GO" id="GO:0003677">
    <property type="term" value="F:DNA binding"/>
    <property type="evidence" value="ECO:0007669"/>
    <property type="project" value="UniProtKB-KW"/>
</dbReference>
<feature type="compositionally biased region" description="Polar residues" evidence="2">
    <location>
        <begin position="88"/>
        <end position="97"/>
    </location>
</feature>
<evidence type="ECO:0000256" key="1">
    <source>
        <dbReference type="ARBA" id="ARBA00023125"/>
    </source>
</evidence>
<gene>
    <name evidence="3" type="ORF">P5673_028563</name>
</gene>
<reference evidence="3" key="1">
    <citation type="journal article" date="2023" name="G3 (Bethesda)">
        <title>Whole genome assembly and annotation of the endangered Caribbean coral Acropora cervicornis.</title>
        <authorList>
            <person name="Selwyn J.D."/>
            <person name="Vollmer S.V."/>
        </authorList>
    </citation>
    <scope>NUCLEOTIDE SEQUENCE</scope>
    <source>
        <strain evidence="3">K2</strain>
    </source>
</reference>
<reference evidence="3" key="2">
    <citation type="journal article" date="2023" name="Science">
        <title>Genomic signatures of disease resistance in endangered staghorn corals.</title>
        <authorList>
            <person name="Vollmer S.V."/>
            <person name="Selwyn J.D."/>
            <person name="Despard B.A."/>
            <person name="Roesel C.L."/>
        </authorList>
    </citation>
    <scope>NUCLEOTIDE SEQUENCE</scope>
    <source>
        <strain evidence="3">K2</strain>
    </source>
</reference>
<protein>
    <submittedName>
        <fullName evidence="3">Uncharacterized protein</fullName>
    </submittedName>
</protein>
<feature type="region of interest" description="Disordered" evidence="2">
    <location>
        <begin position="555"/>
        <end position="583"/>
    </location>
</feature>
<dbReference type="AlphaFoldDB" id="A0AAD9PX40"/>
<evidence type="ECO:0000313" key="4">
    <source>
        <dbReference type="Proteomes" id="UP001249851"/>
    </source>
</evidence>
<dbReference type="SUPFAM" id="SSF47823">
    <property type="entry name" value="lambda integrase-like, N-terminal domain"/>
    <property type="match status" value="1"/>
</dbReference>